<dbReference type="GO" id="GO:0030976">
    <property type="term" value="F:thiamine pyrophosphate binding"/>
    <property type="evidence" value="ECO:0007669"/>
    <property type="project" value="TreeGrafter"/>
</dbReference>
<dbReference type="InterPro" id="IPR006059">
    <property type="entry name" value="SBP"/>
</dbReference>
<evidence type="ECO:0000313" key="6">
    <source>
        <dbReference type="Proteomes" id="UP000326598"/>
    </source>
</evidence>
<dbReference type="GO" id="GO:0030288">
    <property type="term" value="C:outer membrane-bounded periplasmic space"/>
    <property type="evidence" value="ECO:0007669"/>
    <property type="project" value="TreeGrafter"/>
</dbReference>
<evidence type="ECO:0000313" key="5">
    <source>
        <dbReference type="EMBL" id="QEV22927.1"/>
    </source>
</evidence>
<keyword evidence="2" id="KW-0813">Transport</keyword>
<dbReference type="Pfam" id="PF13416">
    <property type="entry name" value="SBP_bac_8"/>
    <property type="match status" value="1"/>
</dbReference>
<dbReference type="RefSeq" id="WP_150478582.1">
    <property type="nucleotide sequence ID" value="NZ_BMTB01000032.1"/>
</dbReference>
<dbReference type="Gene3D" id="3.40.190.10">
    <property type="entry name" value="Periplasmic binding protein-like II"/>
    <property type="match status" value="2"/>
</dbReference>
<accession>A0A5J6I185</accession>
<gene>
    <name evidence="5" type="ORF">CP976_01195</name>
</gene>
<evidence type="ECO:0000256" key="2">
    <source>
        <dbReference type="ARBA" id="ARBA00022448"/>
    </source>
</evidence>
<dbReference type="PANTHER" id="PTHR30006:SF3">
    <property type="entry name" value="THIAMINE-BINDING PERIPLASMIC PROTEIN"/>
    <property type="match status" value="1"/>
</dbReference>
<reference evidence="5 6" key="1">
    <citation type="submission" date="2017-09" db="EMBL/GenBank/DDBJ databases">
        <authorList>
            <person name="Lee N."/>
            <person name="Cho B.-K."/>
        </authorList>
    </citation>
    <scope>NUCLEOTIDE SEQUENCE [LARGE SCALE GENOMIC DNA]</scope>
    <source>
        <strain evidence="5 6">ATCC 13740</strain>
    </source>
</reference>
<dbReference type="CDD" id="cd13589">
    <property type="entry name" value="PBP2_polyamine_RpCGA009"/>
    <property type="match status" value="1"/>
</dbReference>
<dbReference type="PANTHER" id="PTHR30006">
    <property type="entry name" value="THIAMINE-BINDING PERIPLASMIC PROTEIN-RELATED"/>
    <property type="match status" value="1"/>
</dbReference>
<dbReference type="InterPro" id="IPR006311">
    <property type="entry name" value="TAT_signal"/>
</dbReference>
<name>A0A5J6I185_STRC4</name>
<dbReference type="AlphaFoldDB" id="A0A5J6I185"/>
<organism evidence="5 6">
    <name type="scientific">Streptomyces coeruleorubidus</name>
    <dbReference type="NCBI Taxonomy" id="116188"/>
    <lineage>
        <taxon>Bacteria</taxon>
        <taxon>Bacillati</taxon>
        <taxon>Actinomycetota</taxon>
        <taxon>Actinomycetes</taxon>
        <taxon>Kitasatosporales</taxon>
        <taxon>Streptomycetaceae</taxon>
        <taxon>Streptomyces</taxon>
    </lineage>
</organism>
<dbReference type="EMBL" id="CP023694">
    <property type="protein sequence ID" value="QEV22927.1"/>
    <property type="molecule type" value="Genomic_DNA"/>
</dbReference>
<evidence type="ECO:0000256" key="3">
    <source>
        <dbReference type="ARBA" id="ARBA00022729"/>
    </source>
</evidence>
<evidence type="ECO:0000256" key="1">
    <source>
        <dbReference type="ARBA" id="ARBA00004418"/>
    </source>
</evidence>
<keyword evidence="4" id="KW-0574">Periplasm</keyword>
<dbReference type="GeneID" id="91414718"/>
<dbReference type="PROSITE" id="PS51318">
    <property type="entry name" value="TAT"/>
    <property type="match status" value="1"/>
</dbReference>
<dbReference type="Proteomes" id="UP000326598">
    <property type="component" value="Chromosome"/>
</dbReference>
<evidence type="ECO:0000256" key="4">
    <source>
        <dbReference type="ARBA" id="ARBA00022764"/>
    </source>
</evidence>
<protein>
    <submittedName>
        <fullName evidence="5">ABC transporter substrate-binding protein</fullName>
    </submittedName>
</protein>
<dbReference type="GO" id="GO:0030975">
    <property type="term" value="F:thiamine binding"/>
    <property type="evidence" value="ECO:0007669"/>
    <property type="project" value="TreeGrafter"/>
</dbReference>
<comment type="subcellular location">
    <subcellularLocation>
        <location evidence="1">Periplasm</location>
    </subcellularLocation>
</comment>
<sequence>MSEHGIDRRAFLGGGAAAGVATLALTACRPRSDQGTTRTKSSGPLVVRDIGGTYGAANRKAVYDPFTRETGIQIKVVNILHERMIAQIEEGRPRFDVMDINMTHLALFKQEGLSEELDYDRLKNATNAGIAESLLTSHGVGKNYWASVLAYRADAFGRKKPESWADFWSTGQFPGRRALQGSVDWPELEFALLADGVPLDELYPLDVDRAFAALDAIKDSVPAFWESGAVPGELLDRKEVVASSVWNGRVQSLIRDGSPLAYAWNGARRQSNGYGIPKGAANPEAAYRLIDFALRPDVQAHFARIHPEGPVVPAAYAHLSETAAAHLASSPGHLRSGFDLDVEWWVENGDALTERWQAWART</sequence>
<dbReference type="KEGG" id="scoe:CP976_01195"/>
<keyword evidence="3" id="KW-0732">Signal</keyword>
<dbReference type="SUPFAM" id="SSF53850">
    <property type="entry name" value="Periplasmic binding protein-like II"/>
    <property type="match status" value="1"/>
</dbReference>
<dbReference type="GO" id="GO:0015888">
    <property type="term" value="P:thiamine transport"/>
    <property type="evidence" value="ECO:0007669"/>
    <property type="project" value="TreeGrafter"/>
</dbReference>
<proteinExistence type="predicted"/>